<dbReference type="Pfam" id="PF03372">
    <property type="entry name" value="Exo_endo_phos"/>
    <property type="match status" value="1"/>
</dbReference>
<dbReference type="AlphaFoldDB" id="A0A3B5QM44"/>
<evidence type="ECO:0000313" key="3">
    <source>
        <dbReference type="Proteomes" id="UP000002852"/>
    </source>
</evidence>
<dbReference type="SUPFAM" id="SSF56672">
    <property type="entry name" value="DNA/RNA polymerases"/>
    <property type="match status" value="1"/>
</dbReference>
<dbReference type="GeneTree" id="ENSGT01060000248530"/>
<dbReference type="CDD" id="cd01650">
    <property type="entry name" value="RT_nLTR_like"/>
    <property type="match status" value="1"/>
</dbReference>
<dbReference type="OMA" id="SMTINID"/>
<keyword evidence="3" id="KW-1185">Reference proteome</keyword>
<sequence length="985" mass="114307">MNDYEFSDSKLYDVNLITADPFPDIECEYYDEEKFNNSKMIKAGFSVIHLNSRSMNSNFSKITDYLKRLNGQFSIIAVSETWLNEENKNNFQIDGYELHYVNRSSKRGGGVALFADSEIRCKIKDTMSTTVEGVMEMITIEVLSEKSRNIVVSCVYRTPGSNLELFTEKLIELIKMSKNKTLFLCGDFNIDLGTQIDLNGMFVDTMCSLGFFPLISKPTRITTHSATIIDNIFTNITDGEVLSGLFKIDISDHLPVFAIYKNHQKIITVPVPTKKVFNMSKKNLDKLKNDLCQQNWNNVYVDDVHRAYDEFMNILGVLYKRHCMTTNFVKKDAVDKPWMTKGLRNACKKKNNLYSSFLMLKTKEAEDRYKKYKNKLTWIIRKHKKEYYTDLLTKSNGDTKAIWTVIHSVSTKHTIKSGIATHFLKENTEIYDRNEIANEFNHYYVNVGPRLAAQIPKDDSDVTQKIGSCPNSIFLGETDEKEILSIVNKMADKKSKDWVNMDMKFVKEIMSYVIKPFTYICNLSFSSGKFPDAMKIAKVIPIYKNGKKCMFSNYRPISLLPQFSKILEKLFVNRLDTFIDKNNILSSSQYGFRAKNSTSMALMELIEHITNAIDQKQYSASIYVDLKKAFDTIDHSILLKKLIKYGIRGPALQWISSYLENRKQFVQVHDTRSEFCEITCGVPQGSVLGPKLFILYVNDLVNVSGFFKCILFADDTTFFCQGNDIKGMLKEMKIEFMQIHKWFKLNKLSLNLDKTNYMLFTRRQRIVNTPFKVDGVEICRVSEVKFLGVIIDEKLSWKSHLNYLRTKLAKSIAVLYKVRDFLNDHALFMLYNALIVPHLVYCVEVWGKACYTSIKSVFVLQKRAIRVIARKHGKYPTNTLFCNLRFLKFNDLVDYNILLVMYKAHLKTLPLNIQKKFEKRESGYNLKGTQIFKKPKFRTCLKERCTSIQGVKLWNDLQNDVKNAKSLHMFKRMLKIVFLKKYEIV</sequence>
<dbReference type="Gene3D" id="3.60.10.10">
    <property type="entry name" value="Endonuclease/exonuclease/phosphatase"/>
    <property type="match status" value="1"/>
</dbReference>
<dbReference type="Pfam" id="PF00078">
    <property type="entry name" value="RVT_1"/>
    <property type="match status" value="1"/>
</dbReference>
<reference evidence="2" key="4">
    <citation type="submission" date="2025-09" db="UniProtKB">
        <authorList>
            <consortium name="Ensembl"/>
        </authorList>
    </citation>
    <scope>IDENTIFICATION</scope>
    <source>
        <strain evidence="2">JP 163 A</strain>
    </source>
</reference>
<dbReference type="STRING" id="8083.ENSXMAP00000031682"/>
<proteinExistence type="predicted"/>
<feature type="domain" description="Reverse transcriptase" evidence="1">
    <location>
        <begin position="523"/>
        <end position="791"/>
    </location>
</feature>
<dbReference type="PROSITE" id="PS50878">
    <property type="entry name" value="RT_POL"/>
    <property type="match status" value="1"/>
</dbReference>
<dbReference type="GO" id="GO:0003824">
    <property type="term" value="F:catalytic activity"/>
    <property type="evidence" value="ECO:0007669"/>
    <property type="project" value="InterPro"/>
</dbReference>
<dbReference type="InterPro" id="IPR000477">
    <property type="entry name" value="RT_dom"/>
</dbReference>
<dbReference type="InterPro" id="IPR036691">
    <property type="entry name" value="Endo/exonu/phosph_ase_sf"/>
</dbReference>
<evidence type="ECO:0000313" key="2">
    <source>
        <dbReference type="Ensembl" id="ENSXMAP00000031682.1"/>
    </source>
</evidence>
<evidence type="ECO:0000259" key="1">
    <source>
        <dbReference type="PROSITE" id="PS50878"/>
    </source>
</evidence>
<accession>A0A3B5QM44</accession>
<dbReference type="PANTHER" id="PTHR33332">
    <property type="entry name" value="REVERSE TRANSCRIPTASE DOMAIN-CONTAINING PROTEIN"/>
    <property type="match status" value="1"/>
</dbReference>
<dbReference type="InterPro" id="IPR043502">
    <property type="entry name" value="DNA/RNA_pol_sf"/>
</dbReference>
<dbReference type="InterPro" id="IPR005135">
    <property type="entry name" value="Endo/exonuclease/phosphatase"/>
</dbReference>
<dbReference type="SUPFAM" id="SSF56219">
    <property type="entry name" value="DNase I-like"/>
    <property type="match status" value="1"/>
</dbReference>
<name>A0A3B5QM44_XIPMA</name>
<reference evidence="3" key="1">
    <citation type="submission" date="2012-01" db="EMBL/GenBank/DDBJ databases">
        <authorList>
            <person name="Walter R."/>
            <person name="Schartl M."/>
            <person name="Warren W."/>
        </authorList>
    </citation>
    <scope>NUCLEOTIDE SEQUENCE [LARGE SCALE GENOMIC DNA]</scope>
    <source>
        <strain evidence="3">JP 163 A</strain>
    </source>
</reference>
<organism evidence="2 3">
    <name type="scientific">Xiphophorus maculatus</name>
    <name type="common">Southern platyfish</name>
    <name type="synonym">Platypoecilus maculatus</name>
    <dbReference type="NCBI Taxonomy" id="8083"/>
    <lineage>
        <taxon>Eukaryota</taxon>
        <taxon>Metazoa</taxon>
        <taxon>Chordata</taxon>
        <taxon>Craniata</taxon>
        <taxon>Vertebrata</taxon>
        <taxon>Euteleostomi</taxon>
        <taxon>Actinopterygii</taxon>
        <taxon>Neopterygii</taxon>
        <taxon>Teleostei</taxon>
        <taxon>Neoteleostei</taxon>
        <taxon>Acanthomorphata</taxon>
        <taxon>Ovalentaria</taxon>
        <taxon>Atherinomorphae</taxon>
        <taxon>Cyprinodontiformes</taxon>
        <taxon>Poeciliidae</taxon>
        <taxon>Poeciliinae</taxon>
        <taxon>Xiphophorus</taxon>
    </lineage>
</organism>
<dbReference type="Ensembl" id="ENSXMAT00000026751.1">
    <property type="protein sequence ID" value="ENSXMAP00000031682.1"/>
    <property type="gene ID" value="ENSXMAG00000023391.1"/>
</dbReference>
<protein>
    <recommendedName>
        <fullName evidence="1">Reverse transcriptase domain-containing protein</fullName>
    </recommendedName>
</protein>
<dbReference type="InParanoid" id="A0A3B5QM44"/>
<dbReference type="Proteomes" id="UP000002852">
    <property type="component" value="Unassembled WGS sequence"/>
</dbReference>
<reference evidence="2" key="3">
    <citation type="submission" date="2025-08" db="UniProtKB">
        <authorList>
            <consortium name="Ensembl"/>
        </authorList>
    </citation>
    <scope>IDENTIFICATION</scope>
    <source>
        <strain evidence="2">JP 163 A</strain>
    </source>
</reference>
<reference evidence="3" key="2">
    <citation type="journal article" date="2013" name="Nat. Genet.">
        <title>The genome of the platyfish, Xiphophorus maculatus, provides insights into evolutionary adaptation and several complex traits.</title>
        <authorList>
            <person name="Schartl M."/>
            <person name="Walter R.B."/>
            <person name="Shen Y."/>
            <person name="Garcia T."/>
            <person name="Catchen J."/>
            <person name="Amores A."/>
            <person name="Braasch I."/>
            <person name="Chalopin D."/>
            <person name="Volff J.N."/>
            <person name="Lesch K.P."/>
            <person name="Bisazza A."/>
            <person name="Minx P."/>
            <person name="Hillier L."/>
            <person name="Wilson R.K."/>
            <person name="Fuerstenberg S."/>
            <person name="Boore J."/>
            <person name="Searle S."/>
            <person name="Postlethwait J.H."/>
            <person name="Warren W.C."/>
        </authorList>
    </citation>
    <scope>NUCLEOTIDE SEQUENCE [LARGE SCALE GENOMIC DNA]</scope>
    <source>
        <strain evidence="3">JP 163 A</strain>
    </source>
</reference>